<evidence type="ECO:0000313" key="4">
    <source>
        <dbReference type="EMBL" id="MEE6147333.1"/>
    </source>
</evidence>
<dbReference type="Pfam" id="PF03446">
    <property type="entry name" value="NAD_binding_2"/>
    <property type="match status" value="1"/>
</dbReference>
<evidence type="ECO:0000259" key="3">
    <source>
        <dbReference type="Pfam" id="PF14833"/>
    </source>
</evidence>
<dbReference type="RefSeq" id="WP_330958101.1">
    <property type="nucleotide sequence ID" value="NZ_JAZGJQ010000004.1"/>
</dbReference>
<dbReference type="InterPro" id="IPR006115">
    <property type="entry name" value="6PGDH_NADP-bd"/>
</dbReference>
<feature type="compositionally biased region" description="Low complexity" evidence="1">
    <location>
        <begin position="318"/>
        <end position="332"/>
    </location>
</feature>
<dbReference type="SUPFAM" id="SSF51735">
    <property type="entry name" value="NAD(P)-binding Rossmann-fold domains"/>
    <property type="match status" value="1"/>
</dbReference>
<keyword evidence="4" id="KW-0560">Oxidoreductase</keyword>
<feature type="domain" description="3-hydroxyisobutyrate dehydrogenase-like NAD-binding" evidence="3">
    <location>
        <begin position="166"/>
        <end position="282"/>
    </location>
</feature>
<dbReference type="InterPro" id="IPR029154">
    <property type="entry name" value="HIBADH-like_NADP-bd"/>
</dbReference>
<dbReference type="EMBL" id="JAZGJQ010000004">
    <property type="protein sequence ID" value="MEE6147333.1"/>
    <property type="molecule type" value="Genomic_DNA"/>
</dbReference>
<dbReference type="GO" id="GO:0016491">
    <property type="term" value="F:oxidoreductase activity"/>
    <property type="evidence" value="ECO:0007669"/>
    <property type="project" value="UniProtKB-KW"/>
</dbReference>
<protein>
    <submittedName>
        <fullName evidence="4">NAD(P)-dependent oxidoreductase</fullName>
        <ecNumber evidence="4">1.1.-.-</ecNumber>
    </submittedName>
</protein>
<gene>
    <name evidence="4" type="ORF">VXJ25_04925</name>
</gene>
<evidence type="ECO:0000313" key="5">
    <source>
        <dbReference type="Proteomes" id="UP001332931"/>
    </source>
</evidence>
<dbReference type="Pfam" id="PF14833">
    <property type="entry name" value="NAD_binding_11"/>
    <property type="match status" value="1"/>
</dbReference>
<dbReference type="InterPro" id="IPR008927">
    <property type="entry name" value="6-PGluconate_DH-like_C_sf"/>
</dbReference>
<proteinExistence type="predicted"/>
<dbReference type="PANTHER" id="PTHR43060">
    <property type="entry name" value="3-HYDROXYISOBUTYRATE DEHYDROGENASE-LIKE 1, MITOCHONDRIAL-RELATED"/>
    <property type="match status" value="1"/>
</dbReference>
<evidence type="ECO:0000256" key="1">
    <source>
        <dbReference type="SAM" id="MobiDB-lite"/>
    </source>
</evidence>
<keyword evidence="5" id="KW-1185">Reference proteome</keyword>
<dbReference type="Proteomes" id="UP001332931">
    <property type="component" value="Unassembled WGS sequence"/>
</dbReference>
<sequence>MIRRVAFIGTGIMGAPIAGHILDAGFELTVHNRTKEKAEGLLARGASWAESPAAAARDADVVFTMLGYPDDVEDVYLTTEGLIRTVRKGAWMVDLTTSSPQLARDIHDAAEVMDKHAVDCPVTGGEEGARAGTLTLMLGAREEEVAPLLPVLETFSDSVYYFDEPGAGQVAKLCNQVSLASCMVGYAEAISLAKQAGLDQRKVVDLVAHGMGGSVALQRLAPKSVDGDFRPGFLSEHLRKDVGLALAEADDLDLTLPGTQNAFDLYDVLCRVGGKRLGTQAVSLLYEGQAETAKAGLDWSLLDEDDYAEGDAFDAADAAADAAGADQAPARGGAAGEGAHGGSGSEPKYYHGVGYFRPHGGA</sequence>
<feature type="compositionally biased region" description="Gly residues" evidence="1">
    <location>
        <begin position="333"/>
        <end position="344"/>
    </location>
</feature>
<dbReference type="Gene3D" id="1.10.1040.10">
    <property type="entry name" value="N-(1-d-carboxylethyl)-l-norvaline Dehydrogenase, domain 2"/>
    <property type="match status" value="1"/>
</dbReference>
<dbReference type="Gene3D" id="3.40.50.720">
    <property type="entry name" value="NAD(P)-binding Rossmann-like Domain"/>
    <property type="match status" value="1"/>
</dbReference>
<dbReference type="PANTHER" id="PTHR43060:SF15">
    <property type="entry name" value="3-HYDROXYISOBUTYRATE DEHYDROGENASE-LIKE 1, MITOCHONDRIAL-RELATED"/>
    <property type="match status" value="1"/>
</dbReference>
<feature type="region of interest" description="Disordered" evidence="1">
    <location>
        <begin position="318"/>
        <end position="345"/>
    </location>
</feature>
<accession>A0ABU7R9Q9</accession>
<comment type="caution">
    <text evidence="4">The sequence shown here is derived from an EMBL/GenBank/DDBJ whole genome shotgun (WGS) entry which is preliminary data.</text>
</comment>
<feature type="domain" description="6-phosphogluconate dehydrogenase NADP-binding" evidence="2">
    <location>
        <begin position="4"/>
        <end position="161"/>
    </location>
</feature>
<name>A0ABU7R9Q9_9ACTN</name>
<dbReference type="EC" id="1.1.-.-" evidence="4"/>
<reference evidence="4 5" key="1">
    <citation type="submission" date="2024-01" db="EMBL/GenBank/DDBJ databases">
        <title>Description of Olsenella sp. nov., isolated from pig feces.</title>
        <authorList>
            <person name="Chang Y.-H."/>
        </authorList>
    </citation>
    <scope>NUCLEOTIDE SEQUENCE [LARGE SCALE GENOMIC DNA]</scope>
    <source>
        <strain evidence="4 5">YH-ols2223</strain>
    </source>
</reference>
<evidence type="ECO:0000259" key="2">
    <source>
        <dbReference type="Pfam" id="PF03446"/>
    </source>
</evidence>
<dbReference type="InterPro" id="IPR036291">
    <property type="entry name" value="NAD(P)-bd_dom_sf"/>
</dbReference>
<organism evidence="4 5">
    <name type="scientific">Olsenella absiana</name>
    <dbReference type="NCBI Taxonomy" id="3115222"/>
    <lineage>
        <taxon>Bacteria</taxon>
        <taxon>Bacillati</taxon>
        <taxon>Actinomycetota</taxon>
        <taxon>Coriobacteriia</taxon>
        <taxon>Coriobacteriales</taxon>
        <taxon>Atopobiaceae</taxon>
        <taxon>Olsenella</taxon>
    </lineage>
</organism>
<dbReference type="SUPFAM" id="SSF48179">
    <property type="entry name" value="6-phosphogluconate dehydrogenase C-terminal domain-like"/>
    <property type="match status" value="1"/>
</dbReference>
<dbReference type="InterPro" id="IPR013328">
    <property type="entry name" value="6PGD_dom2"/>
</dbReference>